<dbReference type="AlphaFoldDB" id="D9SCB5"/>
<dbReference type="HOGENOM" id="CLU_107027_0_0_4"/>
<protein>
    <submittedName>
        <fullName evidence="3">Mammalian cell entry related domain protein</fullName>
    </submittedName>
</protein>
<dbReference type="STRING" id="395494.Galf_0537"/>
<dbReference type="InterPro" id="IPR003399">
    <property type="entry name" value="Mce/MlaD"/>
</dbReference>
<keyword evidence="4" id="KW-1185">Reference proteome</keyword>
<keyword evidence="1" id="KW-0812">Transmembrane</keyword>
<gene>
    <name evidence="3" type="ordered locus">Galf_0537</name>
</gene>
<organism evidence="3 4">
    <name type="scientific">Gallionella capsiferriformans (strain ES-2)</name>
    <name type="common">Gallionella ferruginea capsiferriformans (strain ES-2)</name>
    <dbReference type="NCBI Taxonomy" id="395494"/>
    <lineage>
        <taxon>Bacteria</taxon>
        <taxon>Pseudomonadati</taxon>
        <taxon>Pseudomonadota</taxon>
        <taxon>Betaproteobacteria</taxon>
        <taxon>Nitrosomonadales</taxon>
        <taxon>Gallionellaceae</taxon>
        <taxon>Gallionella</taxon>
    </lineage>
</organism>
<dbReference type="EMBL" id="CP002159">
    <property type="protein sequence ID" value="ADL54580.1"/>
    <property type="molecule type" value="Genomic_DNA"/>
</dbReference>
<proteinExistence type="predicted"/>
<dbReference type="GO" id="GO:0005548">
    <property type="term" value="F:phospholipid transporter activity"/>
    <property type="evidence" value="ECO:0007669"/>
    <property type="project" value="TreeGrafter"/>
</dbReference>
<evidence type="ECO:0000313" key="3">
    <source>
        <dbReference type="EMBL" id="ADL54580.1"/>
    </source>
</evidence>
<name>D9SCB5_GALCS</name>
<evidence type="ECO:0000259" key="2">
    <source>
        <dbReference type="Pfam" id="PF02470"/>
    </source>
</evidence>
<feature type="domain" description="Mce/MlaD" evidence="2">
    <location>
        <begin position="39"/>
        <end position="116"/>
    </location>
</feature>
<dbReference type="KEGG" id="gca:Galf_0537"/>
<dbReference type="InterPro" id="IPR030970">
    <property type="entry name" value="ABC_MlaD"/>
</dbReference>
<sequence length="158" mass="17250" precursor="true">MERTTLDLWVGMFVVAGIGALVMLAMKVGNLGTYNVSETYQVHAYFSNIGGLKPKASIRSAGVLVGRVTSISLDTERYEANVVMNVDKRYQFPKDTFANILTSGLLGEQYIGLVPGGETEMIKDGDLLKQTQSAMVLEDLIGKFMYSKAAEPAKEESK</sequence>
<accession>D9SCB5</accession>
<keyword evidence="1" id="KW-0472">Membrane</keyword>
<dbReference type="PANTHER" id="PTHR33371">
    <property type="entry name" value="INTERMEMBRANE PHOSPHOLIPID TRANSPORT SYSTEM BINDING PROTEIN MLAD-RELATED"/>
    <property type="match status" value="1"/>
</dbReference>
<dbReference type="Pfam" id="PF02470">
    <property type="entry name" value="MlaD"/>
    <property type="match status" value="1"/>
</dbReference>
<dbReference type="GO" id="GO:0005543">
    <property type="term" value="F:phospholipid binding"/>
    <property type="evidence" value="ECO:0007669"/>
    <property type="project" value="TreeGrafter"/>
</dbReference>
<dbReference type="NCBIfam" id="TIGR04430">
    <property type="entry name" value="OM_asym_MlaD"/>
    <property type="match status" value="1"/>
</dbReference>
<feature type="transmembrane region" description="Helical" evidence="1">
    <location>
        <begin position="6"/>
        <end position="26"/>
    </location>
</feature>
<reference evidence="3 4" key="1">
    <citation type="submission" date="2010-08" db="EMBL/GenBank/DDBJ databases">
        <title>Complete sequence of Gallionella capsiferriformans ES-2.</title>
        <authorList>
            <consortium name="US DOE Joint Genome Institute"/>
            <person name="Lucas S."/>
            <person name="Copeland A."/>
            <person name="Lapidus A."/>
            <person name="Cheng J.-F."/>
            <person name="Bruce D."/>
            <person name="Goodwin L."/>
            <person name="Pitluck S."/>
            <person name="Chertkov O."/>
            <person name="Davenport K.W."/>
            <person name="Detter J.C."/>
            <person name="Han C."/>
            <person name="Tapia R."/>
            <person name="Land M."/>
            <person name="Hauser L."/>
            <person name="Chang Y.-J."/>
            <person name="Jeffries C."/>
            <person name="Kyrpides N."/>
            <person name="Ivanova N."/>
            <person name="Mikhailova N."/>
            <person name="Shelobolina E.S."/>
            <person name="Picardal F."/>
            <person name="Roden E."/>
            <person name="Emerson D."/>
            <person name="Woyke T."/>
        </authorList>
    </citation>
    <scope>NUCLEOTIDE SEQUENCE [LARGE SCALE GENOMIC DNA]</scope>
    <source>
        <strain evidence="3 4">ES-2</strain>
    </source>
</reference>
<keyword evidence="1" id="KW-1133">Transmembrane helix</keyword>
<evidence type="ECO:0000313" key="4">
    <source>
        <dbReference type="Proteomes" id="UP000001235"/>
    </source>
</evidence>
<dbReference type="Proteomes" id="UP000001235">
    <property type="component" value="Chromosome"/>
</dbReference>
<dbReference type="OrthoDB" id="9788420at2"/>
<dbReference type="InterPro" id="IPR052336">
    <property type="entry name" value="MlaD_Phospholipid_Transporter"/>
</dbReference>
<dbReference type="PANTHER" id="PTHR33371:SF4">
    <property type="entry name" value="INTERMEMBRANE PHOSPHOLIPID TRANSPORT SYSTEM BINDING PROTEIN MLAD"/>
    <property type="match status" value="1"/>
</dbReference>
<dbReference type="RefSeq" id="WP_013292523.1">
    <property type="nucleotide sequence ID" value="NC_014394.1"/>
</dbReference>
<dbReference type="eggNOG" id="COG1463">
    <property type="taxonomic scope" value="Bacteria"/>
</dbReference>
<evidence type="ECO:0000256" key="1">
    <source>
        <dbReference type="SAM" id="Phobius"/>
    </source>
</evidence>